<feature type="region of interest" description="Disordered" evidence="1">
    <location>
        <begin position="61"/>
        <end position="171"/>
    </location>
</feature>
<organism evidence="2 3">
    <name type="scientific">Ideonella livida</name>
    <dbReference type="NCBI Taxonomy" id="2707176"/>
    <lineage>
        <taxon>Bacteria</taxon>
        <taxon>Pseudomonadati</taxon>
        <taxon>Pseudomonadota</taxon>
        <taxon>Betaproteobacteria</taxon>
        <taxon>Burkholderiales</taxon>
        <taxon>Sphaerotilaceae</taxon>
        <taxon>Ideonella</taxon>
    </lineage>
</organism>
<feature type="region of interest" description="Disordered" evidence="1">
    <location>
        <begin position="1"/>
        <end position="24"/>
    </location>
</feature>
<sequence>MPFRAPPPVQPVGHHSQGAGAARGRWGTAALAAALALLPAAGGAQESATVYRCGNGYQSEPCATGAPLKIRPETPSESVREEAASRAQEEAQRAGRLQQERRQREKDALRQQQREPAGLRLPEAQDDRLTDCRPWRKGQPRWSDRKREYCAQFPSKGAKRSKGSKSTETSP</sequence>
<evidence type="ECO:0000256" key="1">
    <source>
        <dbReference type="SAM" id="MobiDB-lite"/>
    </source>
</evidence>
<evidence type="ECO:0000313" key="2">
    <source>
        <dbReference type="EMBL" id="NDY92255.1"/>
    </source>
</evidence>
<protein>
    <submittedName>
        <fullName evidence="2">Uncharacterized protein</fullName>
    </submittedName>
</protein>
<name>A0A7C9PHN2_9BURK</name>
<feature type="compositionally biased region" description="Pro residues" evidence="1">
    <location>
        <begin position="1"/>
        <end position="10"/>
    </location>
</feature>
<proteinExistence type="predicted"/>
<gene>
    <name evidence="2" type="ORF">G3A44_13780</name>
</gene>
<feature type="compositionally biased region" description="Basic and acidic residues" evidence="1">
    <location>
        <begin position="123"/>
        <end position="134"/>
    </location>
</feature>
<evidence type="ECO:0000313" key="3">
    <source>
        <dbReference type="Proteomes" id="UP000484255"/>
    </source>
</evidence>
<dbReference type="RefSeq" id="WP_163458085.1">
    <property type="nucleotide sequence ID" value="NZ_JAAGOH010000016.1"/>
</dbReference>
<keyword evidence="3" id="KW-1185">Reference proteome</keyword>
<comment type="caution">
    <text evidence="2">The sequence shown here is derived from an EMBL/GenBank/DDBJ whole genome shotgun (WGS) entry which is preliminary data.</text>
</comment>
<reference evidence="2 3" key="1">
    <citation type="submission" date="2020-02" db="EMBL/GenBank/DDBJ databases">
        <title>Ideonella bacterium strain TBM-1.</title>
        <authorList>
            <person name="Chen W.-M."/>
        </authorList>
    </citation>
    <scope>NUCLEOTIDE SEQUENCE [LARGE SCALE GENOMIC DNA]</scope>
    <source>
        <strain evidence="2 3">TBM-1</strain>
    </source>
</reference>
<dbReference type="EMBL" id="JAAGOH010000016">
    <property type="protein sequence ID" value="NDY92255.1"/>
    <property type="molecule type" value="Genomic_DNA"/>
</dbReference>
<accession>A0A7C9PHN2</accession>
<dbReference type="AlphaFoldDB" id="A0A7C9PHN2"/>
<feature type="compositionally biased region" description="Basic and acidic residues" evidence="1">
    <location>
        <begin position="70"/>
        <end position="113"/>
    </location>
</feature>
<dbReference type="Proteomes" id="UP000484255">
    <property type="component" value="Unassembled WGS sequence"/>
</dbReference>